<name>A0A2M9Y7F3_9LEPT</name>
<dbReference type="InterPro" id="IPR003000">
    <property type="entry name" value="Sirtuin"/>
</dbReference>
<keyword evidence="2 3" id="KW-0520">NAD</keyword>
<evidence type="ECO:0000259" key="5">
    <source>
        <dbReference type="PROSITE" id="PS50305"/>
    </source>
</evidence>
<sequence>MEISEQLKNRFKNSKTILALTGAGISAESGVPTFRGKEGLWKQYRAEELATPQAFQKNPKLVWEWYIWRMELISTKSPNPAHFALAELEKNRSDFNLITQNVDGLHKKSGSGKIIEIHGNIFRNRCINCNRTYDSDPSKLKNSTDCPNCKSLVRPDVLWFGESYDTELLNRAVTLAERSEIVFVIGSSGAVGIPVELARIAKENGAFVIEINIDPSGYSRYADLFLQGKAGEILPELIPYFV</sequence>
<dbReference type="GO" id="GO:0017136">
    <property type="term" value="F:histone deacetylase activity, NAD-dependent"/>
    <property type="evidence" value="ECO:0007669"/>
    <property type="project" value="TreeGrafter"/>
</dbReference>
<evidence type="ECO:0000256" key="2">
    <source>
        <dbReference type="ARBA" id="ARBA00023027"/>
    </source>
</evidence>
<dbReference type="InterPro" id="IPR026591">
    <property type="entry name" value="Sirtuin_cat_small_dom_sf"/>
</dbReference>
<comment type="function">
    <text evidence="3">NAD-dependent lysine deacetylase and desuccinylase that specifically removes acetyl and succinyl groups on target proteins. Modulates the activities of several proteins which are inactive in their acylated form.</text>
</comment>
<dbReference type="EMBL" id="NPDR01000018">
    <property type="protein sequence ID" value="PJZ47508.1"/>
    <property type="molecule type" value="Genomic_DNA"/>
</dbReference>
<dbReference type="RefSeq" id="WP_100711857.1">
    <property type="nucleotide sequence ID" value="NZ_NPDR01000018.1"/>
</dbReference>
<protein>
    <recommendedName>
        <fullName evidence="3">NAD-dependent protein deacylase</fullName>
        <ecNumber evidence="3">2.3.1.286</ecNumber>
    </recommendedName>
    <alternativeName>
        <fullName evidence="3">Regulatory protein SIR2 homolog</fullName>
    </alternativeName>
</protein>
<feature type="binding site" evidence="3">
    <location>
        <position position="66"/>
    </location>
    <ligand>
        <name>substrate</name>
    </ligand>
</feature>
<comment type="subcellular location">
    <subcellularLocation>
        <location evidence="3">Cytoplasm</location>
    </subcellularLocation>
</comment>
<feature type="binding site" evidence="3 4">
    <location>
        <position position="149"/>
    </location>
    <ligand>
        <name>Zn(2+)</name>
        <dbReference type="ChEBI" id="CHEBI:29105"/>
    </ligand>
</feature>
<keyword evidence="1" id="KW-0808">Transferase</keyword>
<dbReference type="InterPro" id="IPR026590">
    <property type="entry name" value="Ssirtuin_cat_dom"/>
</dbReference>
<dbReference type="HAMAP" id="MF_01121">
    <property type="entry name" value="Sirtuin_ClassIII"/>
    <property type="match status" value="1"/>
</dbReference>
<keyword evidence="3" id="KW-0963">Cytoplasm</keyword>
<comment type="catalytic activity">
    <reaction evidence="3">
        <text>N(6)-succinyl-L-lysyl-[protein] + NAD(+) + H2O = 2''-O-succinyl-ADP-D-ribose + nicotinamide + L-lysyl-[protein]</text>
        <dbReference type="Rhea" id="RHEA:47668"/>
        <dbReference type="Rhea" id="RHEA-COMP:9752"/>
        <dbReference type="Rhea" id="RHEA-COMP:11877"/>
        <dbReference type="ChEBI" id="CHEBI:15377"/>
        <dbReference type="ChEBI" id="CHEBI:17154"/>
        <dbReference type="ChEBI" id="CHEBI:29969"/>
        <dbReference type="ChEBI" id="CHEBI:57540"/>
        <dbReference type="ChEBI" id="CHEBI:87830"/>
        <dbReference type="ChEBI" id="CHEBI:87832"/>
    </reaction>
</comment>
<gene>
    <name evidence="3" type="primary">cobB</name>
    <name evidence="6" type="ORF">CH362_18800</name>
</gene>
<feature type="domain" description="Deacetylase sirtuin-type" evidence="5">
    <location>
        <begin position="1"/>
        <end position="242"/>
    </location>
</feature>
<dbReference type="CDD" id="cd01412">
    <property type="entry name" value="SIRT5_Af1_CobB"/>
    <property type="match status" value="1"/>
</dbReference>
<evidence type="ECO:0000313" key="7">
    <source>
        <dbReference type="Proteomes" id="UP000231926"/>
    </source>
</evidence>
<dbReference type="GO" id="GO:0036054">
    <property type="term" value="F:protein-malonyllysine demalonylase activity"/>
    <property type="evidence" value="ECO:0007669"/>
    <property type="project" value="InterPro"/>
</dbReference>
<dbReference type="Pfam" id="PF02146">
    <property type="entry name" value="SIR2"/>
    <property type="match status" value="1"/>
</dbReference>
<dbReference type="PANTHER" id="PTHR11085:SF4">
    <property type="entry name" value="NAD-DEPENDENT PROTEIN DEACYLASE"/>
    <property type="match status" value="1"/>
</dbReference>
<evidence type="ECO:0000313" key="6">
    <source>
        <dbReference type="EMBL" id="PJZ47508.1"/>
    </source>
</evidence>
<feature type="active site" description="Proton acceptor" evidence="3 4">
    <location>
        <position position="118"/>
    </location>
</feature>
<feature type="binding site" evidence="3 4">
    <location>
        <position position="129"/>
    </location>
    <ligand>
        <name>Zn(2+)</name>
        <dbReference type="ChEBI" id="CHEBI:29105"/>
    </ligand>
</feature>
<keyword evidence="7" id="KW-1185">Reference proteome</keyword>
<dbReference type="SUPFAM" id="SSF52467">
    <property type="entry name" value="DHS-like NAD/FAD-binding domain"/>
    <property type="match status" value="1"/>
</dbReference>
<dbReference type="InterPro" id="IPR027546">
    <property type="entry name" value="Sirtuin_class_III"/>
</dbReference>
<feature type="binding site" evidence="3 4">
    <location>
        <position position="146"/>
    </location>
    <ligand>
        <name>Zn(2+)</name>
        <dbReference type="ChEBI" id="CHEBI:29105"/>
    </ligand>
</feature>
<dbReference type="PANTHER" id="PTHR11085">
    <property type="entry name" value="NAD-DEPENDENT PROTEIN DEACYLASE SIRTUIN-5, MITOCHONDRIAL-RELATED"/>
    <property type="match status" value="1"/>
</dbReference>
<feature type="binding site" evidence="3">
    <location>
        <position position="230"/>
    </location>
    <ligand>
        <name>NAD(+)</name>
        <dbReference type="ChEBI" id="CHEBI:57540"/>
    </ligand>
</feature>
<evidence type="ECO:0000256" key="4">
    <source>
        <dbReference type="PROSITE-ProRule" id="PRU00236"/>
    </source>
</evidence>
<dbReference type="GO" id="GO:0070403">
    <property type="term" value="F:NAD+ binding"/>
    <property type="evidence" value="ECO:0007669"/>
    <property type="project" value="UniProtKB-UniRule"/>
</dbReference>
<feature type="binding site" evidence="3">
    <location>
        <begin position="186"/>
        <end position="188"/>
    </location>
    <ligand>
        <name>NAD(+)</name>
        <dbReference type="ChEBI" id="CHEBI:57540"/>
    </ligand>
</feature>
<dbReference type="PROSITE" id="PS50305">
    <property type="entry name" value="SIRTUIN"/>
    <property type="match status" value="1"/>
</dbReference>
<reference evidence="6 7" key="1">
    <citation type="submission" date="2017-07" db="EMBL/GenBank/DDBJ databases">
        <title>Leptospira spp. isolated from tropical soils.</title>
        <authorList>
            <person name="Thibeaux R."/>
            <person name="Iraola G."/>
            <person name="Ferres I."/>
            <person name="Bierque E."/>
            <person name="Girault D."/>
            <person name="Soupe-Gilbert M.-E."/>
            <person name="Picardeau M."/>
            <person name="Goarant C."/>
        </authorList>
    </citation>
    <scope>NUCLEOTIDE SEQUENCE [LARGE SCALE GENOMIC DNA]</scope>
    <source>
        <strain evidence="6 7">FH4-C-A2</strain>
    </source>
</reference>
<evidence type="ECO:0000256" key="3">
    <source>
        <dbReference type="HAMAP-Rule" id="MF_01121"/>
    </source>
</evidence>
<dbReference type="GO" id="GO:0036055">
    <property type="term" value="F:protein-succinyllysine desuccinylase activity"/>
    <property type="evidence" value="ECO:0007669"/>
    <property type="project" value="UniProtKB-UniRule"/>
</dbReference>
<dbReference type="GO" id="GO:0008270">
    <property type="term" value="F:zinc ion binding"/>
    <property type="evidence" value="ECO:0007669"/>
    <property type="project" value="UniProtKB-UniRule"/>
</dbReference>
<feature type="binding site" evidence="3 4">
    <location>
        <position position="126"/>
    </location>
    <ligand>
        <name>Zn(2+)</name>
        <dbReference type="ChEBI" id="CHEBI:29105"/>
    </ligand>
</feature>
<dbReference type="NCBIfam" id="NF001753">
    <property type="entry name" value="PRK00481.1-3"/>
    <property type="match status" value="1"/>
</dbReference>
<proteinExistence type="inferred from homology"/>
<dbReference type="Proteomes" id="UP000231926">
    <property type="component" value="Unassembled WGS sequence"/>
</dbReference>
<dbReference type="Gene3D" id="3.40.50.1220">
    <property type="entry name" value="TPP-binding domain"/>
    <property type="match status" value="1"/>
</dbReference>
<feature type="binding site" evidence="3">
    <location>
        <begin position="22"/>
        <end position="41"/>
    </location>
    <ligand>
        <name>NAD(+)</name>
        <dbReference type="ChEBI" id="CHEBI:57540"/>
    </ligand>
</feature>
<comment type="similarity">
    <text evidence="3">Belongs to the sirtuin family. Class III subfamily.</text>
</comment>
<accession>A0A2M9Y7F3</accession>
<dbReference type="InterPro" id="IPR050134">
    <property type="entry name" value="NAD-dep_sirtuin_deacylases"/>
</dbReference>
<keyword evidence="3 4" id="KW-0479">Metal-binding</keyword>
<comment type="caution">
    <text evidence="6">The sequence shown here is derived from an EMBL/GenBank/DDBJ whole genome shotgun (WGS) entry which is preliminary data.</text>
</comment>
<feature type="binding site" evidence="3">
    <location>
        <begin position="100"/>
        <end position="103"/>
    </location>
    <ligand>
        <name>NAD(+)</name>
        <dbReference type="ChEBI" id="CHEBI:57540"/>
    </ligand>
</feature>
<dbReference type="InterPro" id="IPR029035">
    <property type="entry name" value="DHS-like_NAD/FAD-binding_dom"/>
</dbReference>
<dbReference type="OrthoDB" id="9800582at2"/>
<dbReference type="GO" id="GO:0005737">
    <property type="term" value="C:cytoplasm"/>
    <property type="evidence" value="ECO:0007669"/>
    <property type="project" value="UniProtKB-SubCell"/>
</dbReference>
<organism evidence="6 7">
    <name type="scientific">Leptospira saintgironsiae</name>
    <dbReference type="NCBI Taxonomy" id="2023183"/>
    <lineage>
        <taxon>Bacteria</taxon>
        <taxon>Pseudomonadati</taxon>
        <taxon>Spirochaetota</taxon>
        <taxon>Spirochaetia</taxon>
        <taxon>Leptospirales</taxon>
        <taxon>Leptospiraceae</taxon>
        <taxon>Leptospira</taxon>
    </lineage>
</organism>
<evidence type="ECO:0000256" key="1">
    <source>
        <dbReference type="ARBA" id="ARBA00022679"/>
    </source>
</evidence>
<comment type="catalytic activity">
    <reaction evidence="3">
        <text>N(6)-acetyl-L-lysyl-[protein] + NAD(+) + H2O = 2''-O-acetyl-ADP-D-ribose + nicotinamide + L-lysyl-[protein]</text>
        <dbReference type="Rhea" id="RHEA:43636"/>
        <dbReference type="Rhea" id="RHEA-COMP:9752"/>
        <dbReference type="Rhea" id="RHEA-COMP:10731"/>
        <dbReference type="ChEBI" id="CHEBI:15377"/>
        <dbReference type="ChEBI" id="CHEBI:17154"/>
        <dbReference type="ChEBI" id="CHEBI:29969"/>
        <dbReference type="ChEBI" id="CHEBI:57540"/>
        <dbReference type="ChEBI" id="CHEBI:61930"/>
        <dbReference type="ChEBI" id="CHEBI:83767"/>
        <dbReference type="EC" id="2.3.1.286"/>
    </reaction>
</comment>
<dbReference type="AlphaFoldDB" id="A0A2M9Y7F3"/>
<dbReference type="EC" id="2.3.1.286" evidence="3"/>
<feature type="binding site" evidence="3">
    <location>
        <position position="69"/>
    </location>
    <ligand>
        <name>substrate</name>
    </ligand>
</feature>
<feature type="binding site" evidence="3">
    <location>
        <begin position="212"/>
        <end position="214"/>
    </location>
    <ligand>
        <name>NAD(+)</name>
        <dbReference type="ChEBI" id="CHEBI:57540"/>
    </ligand>
</feature>
<keyword evidence="3 4" id="KW-0862">Zinc</keyword>
<dbReference type="Gene3D" id="3.30.1600.10">
    <property type="entry name" value="SIR2/SIRT2 'Small Domain"/>
    <property type="match status" value="1"/>
</dbReference>
<comment type="domain">
    <text evidence="3">2 residues (Tyr-66 and Arg-69) present in a large hydrophobic pocket are probably involved in substrate specificity. They are important for desuccinylation activity, but dispensable for deacetylation activity.</text>
</comment>
<comment type="cofactor">
    <cofactor evidence="3">
        <name>Zn(2+)</name>
        <dbReference type="ChEBI" id="CHEBI:29105"/>
    </cofactor>
    <text evidence="3">Binds 1 zinc ion per subunit.</text>
</comment>